<dbReference type="GO" id="GO:0004252">
    <property type="term" value="F:serine-type endopeptidase activity"/>
    <property type="evidence" value="ECO:0007669"/>
    <property type="project" value="InterPro"/>
</dbReference>
<dbReference type="PANTHER" id="PTHR24258:SF129">
    <property type="entry name" value="LP15124P-RELATED"/>
    <property type="match status" value="1"/>
</dbReference>
<protein>
    <recommendedName>
        <fullName evidence="4">Phenoloxidase-activating factor 2</fullName>
    </recommendedName>
    <alternativeName>
        <fullName evidence="5">Prophenoloxidase-activating factor II</fullName>
    </alternativeName>
</protein>
<dbReference type="InterPro" id="IPR041515">
    <property type="entry name" value="PPAF-2-like_Clip"/>
</dbReference>
<evidence type="ECO:0000256" key="4">
    <source>
        <dbReference type="ARBA" id="ARBA00068096"/>
    </source>
</evidence>
<dbReference type="EMBL" id="OC319895">
    <property type="protein sequence ID" value="CAD7406631.1"/>
    <property type="molecule type" value="Genomic_DNA"/>
</dbReference>
<keyword evidence="2" id="KW-0964">Secreted</keyword>
<keyword evidence="3" id="KW-1015">Disulfide bond</keyword>
<evidence type="ECO:0000256" key="6">
    <source>
        <dbReference type="SAM" id="MobiDB-lite"/>
    </source>
</evidence>
<dbReference type="Gene3D" id="2.40.10.10">
    <property type="entry name" value="Trypsin-like serine proteases"/>
    <property type="match status" value="2"/>
</dbReference>
<dbReference type="FunFam" id="2.40.10.10:FF:000038">
    <property type="entry name" value="Serine protease"/>
    <property type="match status" value="1"/>
</dbReference>
<dbReference type="InterPro" id="IPR001314">
    <property type="entry name" value="Peptidase_S1A"/>
</dbReference>
<gene>
    <name evidence="8" type="ORF">TCEB3V08_LOCUS8616</name>
</gene>
<proteinExistence type="predicted"/>
<evidence type="ECO:0000259" key="7">
    <source>
        <dbReference type="PROSITE" id="PS50240"/>
    </source>
</evidence>
<dbReference type="GO" id="GO:0005576">
    <property type="term" value="C:extracellular region"/>
    <property type="evidence" value="ECO:0007669"/>
    <property type="project" value="UniProtKB-SubCell"/>
</dbReference>
<dbReference type="InterPro" id="IPR043504">
    <property type="entry name" value="Peptidase_S1_PA_chymotrypsin"/>
</dbReference>
<accession>A0A7R9H3K0</accession>
<evidence type="ECO:0000256" key="1">
    <source>
        <dbReference type="ARBA" id="ARBA00004613"/>
    </source>
</evidence>
<feature type="compositionally biased region" description="Low complexity" evidence="6">
    <location>
        <begin position="307"/>
        <end position="323"/>
    </location>
</feature>
<dbReference type="PROSITE" id="PS50240">
    <property type="entry name" value="TRYPSIN_DOM"/>
    <property type="match status" value="1"/>
</dbReference>
<dbReference type="InterPro" id="IPR001254">
    <property type="entry name" value="Trypsin_dom"/>
</dbReference>
<dbReference type="PRINTS" id="PR00722">
    <property type="entry name" value="CHYMOTRYPSIN"/>
</dbReference>
<comment type="subcellular location">
    <subcellularLocation>
        <location evidence="1">Secreted</location>
    </subcellularLocation>
</comment>
<evidence type="ECO:0000256" key="5">
    <source>
        <dbReference type="ARBA" id="ARBA00076468"/>
    </source>
</evidence>
<dbReference type="SUPFAM" id="SSF50494">
    <property type="entry name" value="Trypsin-like serine proteases"/>
    <property type="match status" value="1"/>
</dbReference>
<evidence type="ECO:0000256" key="2">
    <source>
        <dbReference type="ARBA" id="ARBA00022525"/>
    </source>
</evidence>
<dbReference type="InterPro" id="IPR018114">
    <property type="entry name" value="TRYPSIN_HIS"/>
</dbReference>
<dbReference type="Pfam" id="PF00089">
    <property type="entry name" value="Trypsin"/>
    <property type="match status" value="2"/>
</dbReference>
<sequence>MSKCAGRFPTPGLIYDLQNSGNTEQRGGGKREGNQRVSYTGRERRVTERASTHFSKQLECSGTLWDRHLFSYQVLWNSLSTWRPLAGAVRFLGGVGSVIGTPPVVAELSLAVPIARRVTSSDCERGTLANSRNDQYCFSPPPAAVVSISSGSGECWVEHKCEQGQVQMRNGSLDRAKTSKLGTVSGWLGKIVDKHKLRIGTLKISKLAGRLEEIVDMMDDRRVDVLDLSETKWSKSGMRKLRKAPHLRTEFIQFDDSVETSLLSRLIADRTMWMSSLLLIGLALGCSQAHPQGSDLSTLIDQLYPPSNGAKDSNNNAKDNTNNAEEPTRIPSSVESSDNNPLMCQCVPYYLCQNNSIITDGVGLIDIRLGFQSPPSSTNQPCACPALTASGGYGKGWGTLVLDDVQAEMWTNHFKWQGVASGRVIQREWGKSNNKQLQGIKEGPCENYLDVCCQTPDRLTEPITPKPNTRTGCGYRNPEGIGFRITGHNDNEAQFGEFPWMVAILREEAVAGNDQKLNVYQCGGSLIHPQVVITAAHCVIGKNPSQLKIRAGEWDTQTKNELFTHQDRDVSKVIVHDKYYGGALYNDVALLVLSEPVVLGNNVEVVCLPKQGEVLDRSRCFASGWGKDVFGKEGRYQVILKKVELPIVPRNQCVDALRKTRLGPYFKLHESFICAGGEMGRDTCKVNNIEYVLVDIAQPYMGDGGSPLVCPIANNPNQYIQAGIVAWGIGCGEDGTPGVYAAVAQFRLWIDEQLLYNNLDVTSYEY</sequence>
<name>A0A7R9H3K0_TIMCR</name>
<dbReference type="CDD" id="cd00190">
    <property type="entry name" value="Tryp_SPc"/>
    <property type="match status" value="1"/>
</dbReference>
<reference evidence="8" key="1">
    <citation type="submission" date="2020-11" db="EMBL/GenBank/DDBJ databases">
        <authorList>
            <person name="Tran Van P."/>
        </authorList>
    </citation>
    <scope>NUCLEOTIDE SEQUENCE</scope>
</reference>
<dbReference type="InterPro" id="IPR009003">
    <property type="entry name" value="Peptidase_S1_PA"/>
</dbReference>
<evidence type="ECO:0000313" key="8">
    <source>
        <dbReference type="EMBL" id="CAD7406631.1"/>
    </source>
</evidence>
<feature type="domain" description="Peptidase S1" evidence="7">
    <location>
        <begin position="485"/>
        <end position="755"/>
    </location>
</feature>
<dbReference type="PROSITE" id="PS00134">
    <property type="entry name" value="TRYPSIN_HIS"/>
    <property type="match status" value="1"/>
</dbReference>
<evidence type="ECO:0000256" key="3">
    <source>
        <dbReference type="ARBA" id="ARBA00023157"/>
    </source>
</evidence>
<feature type="region of interest" description="Disordered" evidence="6">
    <location>
        <begin position="297"/>
        <end position="337"/>
    </location>
</feature>
<dbReference type="AlphaFoldDB" id="A0A7R9H3K0"/>
<dbReference type="PANTHER" id="PTHR24258">
    <property type="entry name" value="SERINE PROTEASE-RELATED"/>
    <property type="match status" value="1"/>
</dbReference>
<feature type="region of interest" description="Disordered" evidence="6">
    <location>
        <begin position="1"/>
        <end position="48"/>
    </location>
</feature>
<organism evidence="8">
    <name type="scientific">Timema cristinae</name>
    <name type="common">Walking stick</name>
    <dbReference type="NCBI Taxonomy" id="61476"/>
    <lineage>
        <taxon>Eukaryota</taxon>
        <taxon>Metazoa</taxon>
        <taxon>Ecdysozoa</taxon>
        <taxon>Arthropoda</taxon>
        <taxon>Hexapoda</taxon>
        <taxon>Insecta</taxon>
        <taxon>Pterygota</taxon>
        <taxon>Neoptera</taxon>
        <taxon>Polyneoptera</taxon>
        <taxon>Phasmatodea</taxon>
        <taxon>Timematodea</taxon>
        <taxon>Timematoidea</taxon>
        <taxon>Timematidae</taxon>
        <taxon>Timema</taxon>
    </lineage>
</organism>
<dbReference type="SMART" id="SM00020">
    <property type="entry name" value="Tryp_SPc"/>
    <property type="match status" value="1"/>
</dbReference>
<dbReference type="Pfam" id="PF18322">
    <property type="entry name" value="CLIP_1"/>
    <property type="match status" value="1"/>
</dbReference>
<dbReference type="GO" id="GO:0006508">
    <property type="term" value="P:proteolysis"/>
    <property type="evidence" value="ECO:0007669"/>
    <property type="project" value="InterPro"/>
</dbReference>